<dbReference type="AlphaFoldDB" id="A0A1D8GC78"/>
<dbReference type="Proteomes" id="UP000095743">
    <property type="component" value="Chromosome"/>
</dbReference>
<evidence type="ECO:0000313" key="4">
    <source>
        <dbReference type="Proteomes" id="UP000095743"/>
    </source>
</evidence>
<protein>
    <recommendedName>
        <fullName evidence="2">UPF0178 protein Gferi_02195</fullName>
    </recommendedName>
</protein>
<keyword evidence="4" id="KW-1185">Reference proteome</keyword>
<dbReference type="STRING" id="1424294.Gferi_02195"/>
<name>A0A1D8GC78_9FIRM</name>
<sequence length="151" mass="17186">MIIYVDGDACPVKGEIVEVSKKYDLQVIMVLSICHLTKSDGFSEYVVVDHRDQSVDMEIINRVKKGDVVITDDYGLASIVLMKEALCMSSRGMQYTAENIDLLLYKRHMNQKIMRAGGKVKGPAKRSNSEDRQFLINYEKMLKQSLYNSLL</sequence>
<evidence type="ECO:0000313" key="3">
    <source>
        <dbReference type="EMBL" id="AOT68506.1"/>
    </source>
</evidence>
<dbReference type="NCBIfam" id="NF001095">
    <property type="entry name" value="PRK00124.1"/>
    <property type="match status" value="1"/>
</dbReference>
<evidence type="ECO:0000256" key="1">
    <source>
        <dbReference type="ARBA" id="ARBA00008522"/>
    </source>
</evidence>
<dbReference type="InterPro" id="IPR003791">
    <property type="entry name" value="UPF0178"/>
</dbReference>
<dbReference type="EMBL" id="CP017269">
    <property type="protein sequence ID" value="AOT68506.1"/>
    <property type="molecule type" value="Genomic_DNA"/>
</dbReference>
<dbReference type="Pfam" id="PF02639">
    <property type="entry name" value="DUF188"/>
    <property type="match status" value="1"/>
</dbReference>
<dbReference type="PANTHER" id="PTHR35146">
    <property type="entry name" value="UPF0178 PROTEIN YAII"/>
    <property type="match status" value="1"/>
</dbReference>
<gene>
    <name evidence="3" type="ORF">Gferi_02195</name>
</gene>
<organism evidence="3 4">
    <name type="scientific">Geosporobacter ferrireducens</name>
    <dbReference type="NCBI Taxonomy" id="1424294"/>
    <lineage>
        <taxon>Bacteria</taxon>
        <taxon>Bacillati</taxon>
        <taxon>Bacillota</taxon>
        <taxon>Clostridia</taxon>
        <taxon>Peptostreptococcales</taxon>
        <taxon>Thermotaleaceae</taxon>
        <taxon>Geosporobacter</taxon>
    </lineage>
</organism>
<proteinExistence type="inferred from homology"/>
<evidence type="ECO:0000256" key="2">
    <source>
        <dbReference type="HAMAP-Rule" id="MF_00489"/>
    </source>
</evidence>
<comment type="similarity">
    <text evidence="1 2">Belongs to the UPF0178 family.</text>
</comment>
<dbReference type="RefSeq" id="WP_069974082.1">
    <property type="nucleotide sequence ID" value="NZ_VENK01000003.1"/>
</dbReference>
<dbReference type="KEGG" id="gfe:Gferi_02195"/>
<reference evidence="3 4" key="1">
    <citation type="submission" date="2016-09" db="EMBL/GenBank/DDBJ databases">
        <title>Genomic analysis reveals versatility of anaerobic energy metabolism of Geosporobacter ferrireducens IRF9 of phylum Firmicutes.</title>
        <authorList>
            <person name="Kim S.-J."/>
        </authorList>
    </citation>
    <scope>NUCLEOTIDE SEQUENCE [LARGE SCALE GENOMIC DNA]</scope>
    <source>
        <strain evidence="3 4">IRF9</strain>
    </source>
</reference>
<dbReference type="HAMAP" id="MF_00489">
    <property type="entry name" value="UPF0178"/>
    <property type="match status" value="1"/>
</dbReference>
<dbReference type="PANTHER" id="PTHR35146:SF1">
    <property type="entry name" value="UPF0178 PROTEIN YAII"/>
    <property type="match status" value="1"/>
</dbReference>
<accession>A0A1D8GC78</accession>